<accession>A0ABQ6K8G0</accession>
<evidence type="ECO:0000256" key="1">
    <source>
        <dbReference type="ARBA" id="ARBA00008791"/>
    </source>
</evidence>
<evidence type="ECO:0000259" key="2">
    <source>
        <dbReference type="Pfam" id="PF00582"/>
    </source>
</evidence>
<protein>
    <submittedName>
        <fullName evidence="3">Universal stress protein</fullName>
    </submittedName>
</protein>
<comment type="caution">
    <text evidence="3">The sequence shown here is derived from an EMBL/GenBank/DDBJ whole genome shotgun (WGS) entry which is preliminary data.</text>
</comment>
<organism evidence="3 4">
    <name type="scientific">Pseudolysinimonas kribbensis</name>
    <dbReference type="NCBI Taxonomy" id="433641"/>
    <lineage>
        <taxon>Bacteria</taxon>
        <taxon>Bacillati</taxon>
        <taxon>Actinomycetota</taxon>
        <taxon>Actinomycetes</taxon>
        <taxon>Micrococcales</taxon>
        <taxon>Microbacteriaceae</taxon>
        <taxon>Pseudolysinimonas</taxon>
    </lineage>
</organism>
<dbReference type="InterPro" id="IPR006015">
    <property type="entry name" value="Universal_stress_UspA"/>
</dbReference>
<dbReference type="RefSeq" id="WP_284255405.1">
    <property type="nucleotide sequence ID" value="NZ_BAAAQO010000004.1"/>
</dbReference>
<proteinExistence type="inferred from homology"/>
<dbReference type="Gene3D" id="3.40.50.620">
    <property type="entry name" value="HUPs"/>
    <property type="match status" value="2"/>
</dbReference>
<name>A0ABQ6K8G0_9MICO</name>
<feature type="domain" description="UspA" evidence="2">
    <location>
        <begin position="131"/>
        <end position="269"/>
    </location>
</feature>
<comment type="similarity">
    <text evidence="1">Belongs to the universal stress protein A family.</text>
</comment>
<dbReference type="SUPFAM" id="SSF52402">
    <property type="entry name" value="Adenine nucleotide alpha hydrolases-like"/>
    <property type="match status" value="2"/>
</dbReference>
<dbReference type="PRINTS" id="PR01438">
    <property type="entry name" value="UNVRSLSTRESS"/>
</dbReference>
<evidence type="ECO:0000313" key="4">
    <source>
        <dbReference type="Proteomes" id="UP001157034"/>
    </source>
</evidence>
<sequence length="287" mass="30988">MERIVLGVDPGSGRMALEWVIRRSLSKPTHVQLVRAFDLVLAEPDDEEAILRDAAAQLRRRSPTTVVDESLVTVAIPAALLEASTEADLLVLGSRRGRPAAWRLGVSLPLQVAARSKCATVIVPEDWTPSMRRTVVVGISGDHTCDRAMLFAAREAQDAGVELEAVHAWTVTVPDMHDSRIAMNEGDERVLHRDILSRSLERIRAAFPRVRLRGLLEQRLPSAVLAEHAIRGQLLVLGSHRWGPVTGVVLGSTARAVLPVASAPLCIVPPAAPTSGSVEPQRDAVSA</sequence>
<dbReference type="Pfam" id="PF00582">
    <property type="entry name" value="Usp"/>
    <property type="match status" value="1"/>
</dbReference>
<dbReference type="EMBL" id="BSVB01000001">
    <property type="protein sequence ID" value="GMA96928.1"/>
    <property type="molecule type" value="Genomic_DNA"/>
</dbReference>
<dbReference type="Proteomes" id="UP001157034">
    <property type="component" value="Unassembled WGS sequence"/>
</dbReference>
<dbReference type="InterPro" id="IPR006016">
    <property type="entry name" value="UspA"/>
</dbReference>
<reference evidence="4" key="1">
    <citation type="journal article" date="2019" name="Int. J. Syst. Evol. Microbiol.">
        <title>The Global Catalogue of Microorganisms (GCM) 10K type strain sequencing project: providing services to taxonomists for standard genome sequencing and annotation.</title>
        <authorList>
            <consortium name="The Broad Institute Genomics Platform"/>
            <consortium name="The Broad Institute Genome Sequencing Center for Infectious Disease"/>
            <person name="Wu L."/>
            <person name="Ma J."/>
        </authorList>
    </citation>
    <scope>NUCLEOTIDE SEQUENCE [LARGE SCALE GENOMIC DNA]</scope>
    <source>
        <strain evidence="4">NBRC 108894</strain>
    </source>
</reference>
<keyword evidence="4" id="KW-1185">Reference proteome</keyword>
<dbReference type="InterPro" id="IPR014729">
    <property type="entry name" value="Rossmann-like_a/b/a_fold"/>
</dbReference>
<evidence type="ECO:0000313" key="3">
    <source>
        <dbReference type="EMBL" id="GMA96928.1"/>
    </source>
</evidence>
<gene>
    <name evidence="3" type="ORF">GCM10025881_37520</name>
</gene>